<dbReference type="AlphaFoldDB" id="A0A233S9N2"/>
<evidence type="ECO:0000313" key="1">
    <source>
        <dbReference type="EMBL" id="OXY92324.1"/>
    </source>
</evidence>
<protein>
    <submittedName>
        <fullName evidence="1">Uncharacterized protein</fullName>
    </submittedName>
</protein>
<evidence type="ECO:0000313" key="2">
    <source>
        <dbReference type="Proteomes" id="UP000215483"/>
    </source>
</evidence>
<dbReference type="EMBL" id="MCGQ01000023">
    <property type="protein sequence ID" value="OXY92324.1"/>
    <property type="molecule type" value="Genomic_DNA"/>
</dbReference>
<dbReference type="Proteomes" id="UP000215483">
    <property type="component" value="Unassembled WGS sequence"/>
</dbReference>
<keyword evidence="2" id="KW-1185">Reference proteome</keyword>
<reference evidence="1 2" key="1">
    <citation type="submission" date="2016-07" db="EMBL/GenBank/DDBJ databases">
        <title>Draft genome of Streptomyces diastatochromogenes.</title>
        <authorList>
            <person name="Podduturi R."/>
            <person name="Lukassen M.B."/>
            <person name="Clausen N."/>
            <person name="Nielsen J.L."/>
            <person name="Jorgensen N.O."/>
        </authorList>
    </citation>
    <scope>NUCLEOTIDE SEQUENCE [LARGE SCALE GENOMIC DNA]</scope>
    <source>
        <strain evidence="1 2">DSM 40608</strain>
    </source>
</reference>
<sequence>MSCGCASLLGALVTLLLVRKNTARTAVNAAVRTASVWPTEDGRGSWVPALLCDAGVRSVPVCHRLAPDVPRP</sequence>
<name>A0A233S9N2_STRDA</name>
<comment type="caution">
    <text evidence="1">The sequence shown here is derived from an EMBL/GenBank/DDBJ whole genome shotgun (WGS) entry which is preliminary data.</text>
</comment>
<proteinExistence type="predicted"/>
<gene>
    <name evidence="1" type="ORF">BEK98_26440</name>
</gene>
<organism evidence="1 2">
    <name type="scientific">Streptomyces diastatochromogenes</name>
    <dbReference type="NCBI Taxonomy" id="42236"/>
    <lineage>
        <taxon>Bacteria</taxon>
        <taxon>Bacillati</taxon>
        <taxon>Actinomycetota</taxon>
        <taxon>Actinomycetes</taxon>
        <taxon>Kitasatosporales</taxon>
        <taxon>Streptomycetaceae</taxon>
        <taxon>Streptomyces</taxon>
    </lineage>
</organism>
<accession>A0A233S9N2</accession>